<organism evidence="1">
    <name type="scientific">Nicotiana tabacum</name>
    <name type="common">Common tobacco</name>
    <dbReference type="NCBI Taxonomy" id="4097"/>
    <lineage>
        <taxon>Eukaryota</taxon>
        <taxon>Viridiplantae</taxon>
        <taxon>Streptophyta</taxon>
        <taxon>Embryophyta</taxon>
        <taxon>Tracheophyta</taxon>
        <taxon>Spermatophyta</taxon>
        <taxon>Magnoliopsida</taxon>
        <taxon>eudicotyledons</taxon>
        <taxon>Gunneridae</taxon>
        <taxon>Pentapetalae</taxon>
        <taxon>asterids</taxon>
        <taxon>lamiids</taxon>
        <taxon>Solanales</taxon>
        <taxon>Solanaceae</taxon>
        <taxon>Nicotianoideae</taxon>
        <taxon>Nicotianeae</taxon>
        <taxon>Nicotiana</taxon>
    </lineage>
</organism>
<dbReference type="OrthoDB" id="10261669at2759"/>
<dbReference type="PaxDb" id="4097-A0A1S4BLU6"/>
<dbReference type="KEGG" id="nta:107809670"/>
<accession>A0A1S4BLU6</accession>
<name>A0A1S4BLU6_TOBAC</name>
<reference evidence="1" key="1">
    <citation type="submission" date="2025-08" db="UniProtKB">
        <authorList>
            <consortium name="RefSeq"/>
        </authorList>
    </citation>
    <scope>IDENTIFICATION</scope>
</reference>
<protein>
    <submittedName>
        <fullName evidence="1">Uncharacterized protein</fullName>
    </submittedName>
</protein>
<dbReference type="RefSeq" id="XP_016489812.1">
    <property type="nucleotide sequence ID" value="XM_016634326.1"/>
</dbReference>
<sequence>MLDVSIFSLCGVCMEFRCFAEKLFCYFTGFLSLNVELLVQPLKLHPAQMKTALDKFAAVGILQTTPPLYTSHCSLCSQIYFAPSSVCRNGSRSTPFIVLSVQSSTNQNDWLLQFEIVNCFV</sequence>
<proteinExistence type="predicted"/>
<gene>
    <name evidence="1" type="primary">LOC107809670</name>
</gene>
<evidence type="ECO:0000313" key="1">
    <source>
        <dbReference type="RefSeq" id="XP_016489812.1"/>
    </source>
</evidence>
<dbReference type="AlphaFoldDB" id="A0A1S4BLU6"/>